<protein>
    <submittedName>
        <fullName evidence="2">Uncharacterized protein</fullName>
    </submittedName>
</protein>
<reference evidence="2" key="1">
    <citation type="journal article" date="2014" name="Int. J. Syst. Evol. Microbiol.">
        <title>Complete genome sequence of Corynebacterium casei LMG S-19264T (=DSM 44701T), isolated from a smear-ripened cheese.</title>
        <authorList>
            <consortium name="US DOE Joint Genome Institute (JGI-PGF)"/>
            <person name="Walter F."/>
            <person name="Albersmeier A."/>
            <person name="Kalinowski J."/>
            <person name="Ruckert C."/>
        </authorList>
    </citation>
    <scope>NUCLEOTIDE SEQUENCE</scope>
    <source>
        <strain evidence="2">JCM 3093</strain>
    </source>
</reference>
<dbReference type="EMBL" id="BMQD01000004">
    <property type="protein sequence ID" value="GGK59211.1"/>
    <property type="molecule type" value="Genomic_DNA"/>
</dbReference>
<comment type="caution">
    <text evidence="2">The sequence shown here is derived from an EMBL/GenBank/DDBJ whole genome shotgun (WGS) entry which is preliminary data.</text>
</comment>
<feature type="region of interest" description="Disordered" evidence="1">
    <location>
        <begin position="77"/>
        <end position="125"/>
    </location>
</feature>
<evidence type="ECO:0000313" key="2">
    <source>
        <dbReference type="EMBL" id="GGK59211.1"/>
    </source>
</evidence>
<sequence>MGTWFRGLPPSSGRFRLVVREAAARLRRGGVRTPRRPPVVRVTERTAVRLHRAAAGLAEVTSEVNAYAELLEEKAHELRTRARDRERAPGPPASRGFPPSFPQAGPGAPQMTGSSRRGDTPHEPL</sequence>
<evidence type="ECO:0000313" key="3">
    <source>
        <dbReference type="Proteomes" id="UP000627984"/>
    </source>
</evidence>
<reference evidence="2" key="2">
    <citation type="submission" date="2022-09" db="EMBL/GenBank/DDBJ databases">
        <authorList>
            <person name="Sun Q."/>
            <person name="Ohkuma M."/>
        </authorList>
    </citation>
    <scope>NUCLEOTIDE SEQUENCE</scope>
    <source>
        <strain evidence="2">JCM 3093</strain>
    </source>
</reference>
<name>A0AA37F3M7_9ACTN</name>
<proteinExistence type="predicted"/>
<evidence type="ECO:0000256" key="1">
    <source>
        <dbReference type="SAM" id="MobiDB-lite"/>
    </source>
</evidence>
<feature type="compositionally biased region" description="Basic and acidic residues" evidence="1">
    <location>
        <begin position="116"/>
        <end position="125"/>
    </location>
</feature>
<gene>
    <name evidence="2" type="ORF">GCM10010126_18530</name>
</gene>
<organism evidence="2 3">
    <name type="scientific">Planomonospora parontospora</name>
    <dbReference type="NCBI Taxonomy" id="58119"/>
    <lineage>
        <taxon>Bacteria</taxon>
        <taxon>Bacillati</taxon>
        <taxon>Actinomycetota</taxon>
        <taxon>Actinomycetes</taxon>
        <taxon>Streptosporangiales</taxon>
        <taxon>Streptosporangiaceae</taxon>
        <taxon>Planomonospora</taxon>
    </lineage>
</organism>
<dbReference type="AlphaFoldDB" id="A0AA37F3M7"/>
<feature type="compositionally biased region" description="Basic and acidic residues" evidence="1">
    <location>
        <begin position="77"/>
        <end position="88"/>
    </location>
</feature>
<dbReference type="Proteomes" id="UP000627984">
    <property type="component" value="Unassembled WGS sequence"/>
</dbReference>
<accession>A0AA37F3M7</accession>